<keyword evidence="2" id="KW-0067">ATP-binding</keyword>
<dbReference type="GO" id="GO:0005524">
    <property type="term" value="F:ATP binding"/>
    <property type="evidence" value="ECO:0007669"/>
    <property type="project" value="UniProtKB-KW"/>
</dbReference>
<proteinExistence type="predicted"/>
<dbReference type="GO" id="GO:0016887">
    <property type="term" value="F:ATP hydrolysis activity"/>
    <property type="evidence" value="ECO:0007669"/>
    <property type="project" value="TreeGrafter"/>
</dbReference>
<dbReference type="Gene3D" id="3.40.50.2300">
    <property type="match status" value="1"/>
</dbReference>
<evidence type="ECO:0000313" key="4">
    <source>
        <dbReference type="Proteomes" id="UP000608154"/>
    </source>
</evidence>
<reference evidence="3" key="2">
    <citation type="submission" date="2020-09" db="EMBL/GenBank/DDBJ databases">
        <authorList>
            <person name="Sun Q."/>
            <person name="Zhou Y."/>
        </authorList>
    </citation>
    <scope>NUCLEOTIDE SEQUENCE</scope>
    <source>
        <strain evidence="3">CGMCC 1.15095</strain>
    </source>
</reference>
<dbReference type="Proteomes" id="UP000608154">
    <property type="component" value="Unassembled WGS sequence"/>
</dbReference>
<dbReference type="GO" id="GO:0005829">
    <property type="term" value="C:cytosol"/>
    <property type="evidence" value="ECO:0007669"/>
    <property type="project" value="TreeGrafter"/>
</dbReference>
<keyword evidence="4" id="KW-1185">Reference proteome</keyword>
<dbReference type="InterPro" id="IPR050625">
    <property type="entry name" value="ParA/MinD_ATPase"/>
</dbReference>
<gene>
    <name evidence="3" type="ORF">GCM10011494_00590</name>
</gene>
<keyword evidence="1" id="KW-0547">Nucleotide-binding</keyword>
<name>A0A916TQ37_9SPHN</name>
<accession>A0A916TQ37</accession>
<evidence type="ECO:0000313" key="3">
    <source>
        <dbReference type="EMBL" id="GGB86179.1"/>
    </source>
</evidence>
<dbReference type="Gene3D" id="3.40.50.300">
    <property type="entry name" value="P-loop containing nucleotide triphosphate hydrolases"/>
    <property type="match status" value="1"/>
</dbReference>
<dbReference type="InterPro" id="IPR027417">
    <property type="entry name" value="P-loop_NTPase"/>
</dbReference>
<dbReference type="GO" id="GO:0051782">
    <property type="term" value="P:negative regulation of cell division"/>
    <property type="evidence" value="ECO:0007669"/>
    <property type="project" value="TreeGrafter"/>
</dbReference>
<reference evidence="3" key="1">
    <citation type="journal article" date="2014" name="Int. J. Syst. Evol. Microbiol.">
        <title>Complete genome sequence of Corynebacterium casei LMG S-19264T (=DSM 44701T), isolated from a smear-ripened cheese.</title>
        <authorList>
            <consortium name="US DOE Joint Genome Institute (JGI-PGF)"/>
            <person name="Walter F."/>
            <person name="Albersmeier A."/>
            <person name="Kalinowski J."/>
            <person name="Ruckert C."/>
        </authorList>
    </citation>
    <scope>NUCLEOTIDE SEQUENCE</scope>
    <source>
        <strain evidence="3">CGMCC 1.15095</strain>
    </source>
</reference>
<organism evidence="3 4">
    <name type="scientific">Novosphingobium endophyticum</name>
    <dbReference type="NCBI Taxonomy" id="1955250"/>
    <lineage>
        <taxon>Bacteria</taxon>
        <taxon>Pseudomonadati</taxon>
        <taxon>Pseudomonadota</taxon>
        <taxon>Alphaproteobacteria</taxon>
        <taxon>Sphingomonadales</taxon>
        <taxon>Sphingomonadaceae</taxon>
        <taxon>Novosphingobium</taxon>
    </lineage>
</organism>
<dbReference type="SUPFAM" id="SSF52172">
    <property type="entry name" value="CheY-like"/>
    <property type="match status" value="1"/>
</dbReference>
<dbReference type="AlphaFoldDB" id="A0A916TQ37"/>
<dbReference type="GO" id="GO:0009898">
    <property type="term" value="C:cytoplasmic side of plasma membrane"/>
    <property type="evidence" value="ECO:0007669"/>
    <property type="project" value="TreeGrafter"/>
</dbReference>
<comment type="caution">
    <text evidence="3">The sequence shown here is derived from an EMBL/GenBank/DDBJ whole genome shotgun (WGS) entry which is preliminary data.</text>
</comment>
<dbReference type="InterPro" id="IPR011006">
    <property type="entry name" value="CheY-like_superfamily"/>
</dbReference>
<dbReference type="SUPFAM" id="SSF52540">
    <property type="entry name" value="P-loop containing nucleoside triphosphate hydrolases"/>
    <property type="match status" value="1"/>
</dbReference>
<evidence type="ECO:0008006" key="5">
    <source>
        <dbReference type="Google" id="ProtNLM"/>
    </source>
</evidence>
<evidence type="ECO:0000256" key="1">
    <source>
        <dbReference type="ARBA" id="ARBA00022741"/>
    </source>
</evidence>
<protein>
    <recommendedName>
        <fullName evidence="5">Pilus assembly protein CpaE</fullName>
    </recommendedName>
</protein>
<dbReference type="PANTHER" id="PTHR43384:SF6">
    <property type="entry name" value="SEPTUM SITE-DETERMINING PROTEIN MIND HOMOLOG, CHLOROPLASTIC"/>
    <property type="match status" value="1"/>
</dbReference>
<evidence type="ECO:0000256" key="2">
    <source>
        <dbReference type="ARBA" id="ARBA00022840"/>
    </source>
</evidence>
<sequence>MGIHDQLAQSIREGTLKSDTDILVVAGRSWVDAFAAAVGGAFPAGVRTEALAPSEPIPDHVLAGATQLVVEVDPRDPQSMRRLSALREVHPDVPMIAAIGDASISLVRTLVRQGVSDVVSLPLDPEELMQVVLEASVRRDTRPPAAQALAPLVAVARSIGGCGATSIATHLAADLAANAPNGKGAIIVDLDLQFGNVGVYLGTSARGNMGDLMDAGNRLDDDLISSVMGDAGAGLSVLTAPDAILPLESVDTDQLLRVIQMLRQRFGYVVLDLPANWTNWTLSAALAANAIVLVCELSIASLRQARRRLELFHEVGIESSAVEIVVNRVENRLFKTIDLDDVARTLNHAVLGKIALEAPLVSTSQDQGMLASQVHRKSKFMADVRAISKSLREGALKRKD</sequence>
<dbReference type="PANTHER" id="PTHR43384">
    <property type="entry name" value="SEPTUM SITE-DETERMINING PROTEIN MIND HOMOLOG, CHLOROPLASTIC-RELATED"/>
    <property type="match status" value="1"/>
</dbReference>
<dbReference type="EMBL" id="BMHK01000001">
    <property type="protein sequence ID" value="GGB86179.1"/>
    <property type="molecule type" value="Genomic_DNA"/>
</dbReference>